<comment type="caution">
    <text evidence="1">The sequence shown here is derived from an EMBL/GenBank/DDBJ whole genome shotgun (WGS) entry which is preliminary data.</text>
</comment>
<dbReference type="Proteomes" id="UP000305222">
    <property type="component" value="Unassembled WGS sequence"/>
</dbReference>
<organism evidence="1 2">
    <name type="scientific">Bacillus wiedmannii</name>
    <dbReference type="NCBI Taxonomy" id="1890302"/>
    <lineage>
        <taxon>Bacteria</taxon>
        <taxon>Bacillati</taxon>
        <taxon>Bacillota</taxon>
        <taxon>Bacilli</taxon>
        <taxon>Bacillales</taxon>
        <taxon>Bacillaceae</taxon>
        <taxon>Bacillus</taxon>
        <taxon>Bacillus cereus group</taxon>
    </lineage>
</organism>
<sequence length="84" mass="9563">LVYSKEVILNASIIFNTLFKASPPCEAFSYLTRIVVINRYYAATHPTFSYSASAHVKFFPPSFDLQILFIDFSVILSFSLETRS</sequence>
<reference evidence="1 2" key="1">
    <citation type="journal article" date="2019" name="Environ. Microbiol.">
        <title>An active ?-lactamase is a part of an orchestrated cell wall stress resistance network of Bacillus subtilis and related rhizosphere species.</title>
        <authorList>
            <person name="Bucher T."/>
            <person name="Keren-Paz A."/>
            <person name="Hausser J."/>
            <person name="Olender T."/>
            <person name="Cytryn E."/>
            <person name="Kolodkin-Gal I."/>
        </authorList>
    </citation>
    <scope>NUCLEOTIDE SEQUENCE [LARGE SCALE GENOMIC DNA]</scope>
    <source>
        <strain evidence="1 2">I5</strain>
    </source>
</reference>
<evidence type="ECO:0000313" key="1">
    <source>
        <dbReference type="EMBL" id="TKI79072.1"/>
    </source>
</evidence>
<dbReference type="EMBL" id="SZON01003696">
    <property type="protein sequence ID" value="TKI79072.1"/>
    <property type="molecule type" value="Genomic_DNA"/>
</dbReference>
<name>A0A4U2ZWR4_9BACI</name>
<evidence type="ECO:0000313" key="2">
    <source>
        <dbReference type="Proteomes" id="UP000305222"/>
    </source>
</evidence>
<accession>A0A4U2ZWR4</accession>
<dbReference type="AlphaFoldDB" id="A0A4U2ZWR4"/>
<protein>
    <submittedName>
        <fullName evidence="1">Uncharacterized protein</fullName>
    </submittedName>
</protein>
<feature type="non-terminal residue" evidence="1">
    <location>
        <position position="84"/>
    </location>
</feature>
<feature type="non-terminal residue" evidence="1">
    <location>
        <position position="1"/>
    </location>
</feature>
<proteinExistence type="predicted"/>
<gene>
    <name evidence="1" type="ORF">FC699_36425</name>
</gene>